<evidence type="ECO:0000313" key="3">
    <source>
        <dbReference type="Proteomes" id="UP000019804"/>
    </source>
</evidence>
<dbReference type="AlphaFoldDB" id="A0A017SAW4"/>
<dbReference type="HOGENOM" id="CLU_2319927_0_0_1"/>
<dbReference type="Proteomes" id="UP000019804">
    <property type="component" value="Unassembled WGS sequence"/>
</dbReference>
<dbReference type="EMBL" id="KK088427">
    <property type="protein sequence ID" value="EYE94173.1"/>
    <property type="molecule type" value="Genomic_DNA"/>
</dbReference>
<sequence>MDNFDCSELRAHDLLASFVSFLFYDALAGDFAVGYAAENVLQKNSFDTIHFVLPLAFSASVISRLFPSRCTSQNPQLLMSKRHFASSNARMKSLRLPAT</sequence>
<keyword evidence="1" id="KW-0812">Transmembrane</keyword>
<dbReference type="GeneID" id="63697285"/>
<name>A0A017SAW4_ASPRC</name>
<feature type="transmembrane region" description="Helical" evidence="1">
    <location>
        <begin position="14"/>
        <end position="37"/>
    </location>
</feature>
<proteinExistence type="predicted"/>
<evidence type="ECO:0000313" key="2">
    <source>
        <dbReference type="EMBL" id="EYE94173.1"/>
    </source>
</evidence>
<reference evidence="3" key="1">
    <citation type="journal article" date="2014" name="Nat. Commun.">
        <title>Genomic adaptations of the halophilic Dead Sea filamentous fungus Eurotium rubrum.</title>
        <authorList>
            <person name="Kis-Papo T."/>
            <person name="Weig A.R."/>
            <person name="Riley R."/>
            <person name="Persoh D."/>
            <person name="Salamov A."/>
            <person name="Sun H."/>
            <person name="Lipzen A."/>
            <person name="Wasser S.P."/>
            <person name="Rambold G."/>
            <person name="Grigoriev I.V."/>
            <person name="Nevo E."/>
        </authorList>
    </citation>
    <scope>NUCLEOTIDE SEQUENCE [LARGE SCALE GENOMIC DNA]</scope>
    <source>
        <strain evidence="3">CBS 135680</strain>
    </source>
</reference>
<protein>
    <submittedName>
        <fullName evidence="2">Uncharacterized protein</fullName>
    </submittedName>
</protein>
<accession>A0A017SAW4</accession>
<evidence type="ECO:0000256" key="1">
    <source>
        <dbReference type="SAM" id="Phobius"/>
    </source>
</evidence>
<gene>
    <name evidence="2" type="ORF">EURHEDRAFT_413392</name>
</gene>
<keyword evidence="1" id="KW-1133">Transmembrane helix</keyword>
<organism evidence="2 3">
    <name type="scientific">Aspergillus ruber (strain CBS 135680)</name>
    <dbReference type="NCBI Taxonomy" id="1388766"/>
    <lineage>
        <taxon>Eukaryota</taxon>
        <taxon>Fungi</taxon>
        <taxon>Dikarya</taxon>
        <taxon>Ascomycota</taxon>
        <taxon>Pezizomycotina</taxon>
        <taxon>Eurotiomycetes</taxon>
        <taxon>Eurotiomycetidae</taxon>
        <taxon>Eurotiales</taxon>
        <taxon>Aspergillaceae</taxon>
        <taxon>Aspergillus</taxon>
        <taxon>Aspergillus subgen. Aspergillus</taxon>
    </lineage>
</organism>
<dbReference type="RefSeq" id="XP_040637861.1">
    <property type="nucleotide sequence ID" value="XM_040782161.1"/>
</dbReference>
<keyword evidence="1" id="KW-0472">Membrane</keyword>
<keyword evidence="3" id="KW-1185">Reference proteome</keyword>